<dbReference type="InParanoid" id="M1YND0"/>
<dbReference type="GO" id="GO:0009425">
    <property type="term" value="C:bacterial-type flagellum basal body"/>
    <property type="evidence" value="ECO:0007669"/>
    <property type="project" value="InterPro"/>
</dbReference>
<evidence type="ECO:0000313" key="11">
    <source>
        <dbReference type="EMBL" id="CCQ92020.1"/>
    </source>
</evidence>
<accession>M1YND0</accession>
<dbReference type="Proteomes" id="UP000011704">
    <property type="component" value="Unassembled WGS sequence"/>
</dbReference>
<keyword evidence="6 10" id="KW-0812">Transmembrane</keyword>
<comment type="subcellular location">
    <subcellularLocation>
        <location evidence="2">Cell membrane</location>
        <topology evidence="2">Single-pass membrane protein</topology>
    </subcellularLocation>
</comment>
<evidence type="ECO:0000256" key="8">
    <source>
        <dbReference type="ARBA" id="ARBA00022989"/>
    </source>
</evidence>
<evidence type="ECO:0000256" key="9">
    <source>
        <dbReference type="ARBA" id="ARBA00023136"/>
    </source>
</evidence>
<dbReference type="PANTHER" id="PTHR35091">
    <property type="entry name" value="FLAGELLAR PROTEIN FLIL"/>
    <property type="match status" value="1"/>
</dbReference>
<dbReference type="HOGENOM" id="CLU_099018_2_2_0"/>
<reference evidence="11 12" key="1">
    <citation type="journal article" date="2013" name="Front. Microbiol.">
        <title>The genome of Nitrospina gracilis illuminates the metabolism and evolution of the major marine nitrite oxidizer.</title>
        <authorList>
            <person name="Luecker S."/>
            <person name="Nowka B."/>
            <person name="Rattei T."/>
            <person name="Spieck E."/>
            <person name="and Daims H."/>
        </authorList>
    </citation>
    <scope>NUCLEOTIDE SEQUENCE [LARGE SCALE GENOMIC DNA]</scope>
    <source>
        <strain evidence="11 12">3/211</strain>
    </source>
</reference>
<sequence length="176" mass="19777">MAQQETQEGVDQIIDEVPPRRGVSRGFLLTLLLIAGLAVGGYFAFLNFIQPQMEAKKQGQELQVPGSKFADKEPGEMGVMYPMEPFLINLARSNGKQFLKVSLTLELSSPEVRPEVKANEFKIVDSILLLLSSKTREDVISLQGKFKLKDEIATRVNRFLVMGHVKDVYFSEFIVQ</sequence>
<keyword evidence="5 10" id="KW-0145">Chemotaxis</keyword>
<keyword evidence="11" id="KW-0969">Cilium</keyword>
<dbReference type="OrthoDB" id="9799777at2"/>
<proteinExistence type="inferred from homology"/>
<keyword evidence="4 10" id="KW-1003">Cell membrane</keyword>
<evidence type="ECO:0000256" key="3">
    <source>
        <dbReference type="ARBA" id="ARBA00008281"/>
    </source>
</evidence>
<feature type="transmembrane region" description="Helical" evidence="10">
    <location>
        <begin position="27"/>
        <end position="49"/>
    </location>
</feature>
<keyword evidence="11" id="KW-0966">Cell projection</keyword>
<evidence type="ECO:0000256" key="1">
    <source>
        <dbReference type="ARBA" id="ARBA00002254"/>
    </source>
</evidence>
<dbReference type="InterPro" id="IPR005503">
    <property type="entry name" value="FliL"/>
</dbReference>
<evidence type="ECO:0000256" key="5">
    <source>
        <dbReference type="ARBA" id="ARBA00022500"/>
    </source>
</evidence>
<evidence type="ECO:0000313" key="12">
    <source>
        <dbReference type="Proteomes" id="UP000011704"/>
    </source>
</evidence>
<comment type="function">
    <text evidence="1 10">Controls the rotational direction of flagella during chemotaxis.</text>
</comment>
<evidence type="ECO:0000256" key="2">
    <source>
        <dbReference type="ARBA" id="ARBA00004162"/>
    </source>
</evidence>
<comment type="similarity">
    <text evidence="3 10">Belongs to the FliL family.</text>
</comment>
<dbReference type="GO" id="GO:0005886">
    <property type="term" value="C:plasma membrane"/>
    <property type="evidence" value="ECO:0007669"/>
    <property type="project" value="UniProtKB-SubCell"/>
</dbReference>
<evidence type="ECO:0000256" key="10">
    <source>
        <dbReference type="RuleBase" id="RU364125"/>
    </source>
</evidence>
<keyword evidence="8 10" id="KW-1133">Transmembrane helix</keyword>
<evidence type="ECO:0000256" key="7">
    <source>
        <dbReference type="ARBA" id="ARBA00022779"/>
    </source>
</evidence>
<gene>
    <name evidence="11" type="ORF">NITGR_910069</name>
</gene>
<name>M1YND0_NITG3</name>
<protein>
    <recommendedName>
        <fullName evidence="10">Flagellar protein FliL</fullName>
    </recommendedName>
</protein>
<dbReference type="GO" id="GO:0006935">
    <property type="term" value="P:chemotaxis"/>
    <property type="evidence" value="ECO:0007669"/>
    <property type="project" value="UniProtKB-KW"/>
</dbReference>
<keyword evidence="11" id="KW-0282">Flagellum</keyword>
<dbReference type="STRING" id="1266370.NITGR_910069"/>
<comment type="caution">
    <text evidence="11">The sequence shown here is derived from an EMBL/GenBank/DDBJ whole genome shotgun (WGS) entry which is preliminary data.</text>
</comment>
<evidence type="ECO:0000256" key="6">
    <source>
        <dbReference type="ARBA" id="ARBA00022692"/>
    </source>
</evidence>
<keyword evidence="7 10" id="KW-0283">Flagellar rotation</keyword>
<dbReference type="Pfam" id="PF03748">
    <property type="entry name" value="FliL"/>
    <property type="match status" value="1"/>
</dbReference>
<dbReference type="GO" id="GO:0071978">
    <property type="term" value="P:bacterial-type flagellum-dependent swarming motility"/>
    <property type="evidence" value="ECO:0007669"/>
    <property type="project" value="TreeGrafter"/>
</dbReference>
<evidence type="ECO:0000256" key="4">
    <source>
        <dbReference type="ARBA" id="ARBA00022475"/>
    </source>
</evidence>
<dbReference type="AlphaFoldDB" id="M1YND0"/>
<organism evidence="11 12">
    <name type="scientific">Nitrospina gracilis (strain 3/211)</name>
    <dbReference type="NCBI Taxonomy" id="1266370"/>
    <lineage>
        <taxon>Bacteria</taxon>
        <taxon>Pseudomonadati</taxon>
        <taxon>Nitrospinota/Tectimicrobiota group</taxon>
        <taxon>Nitrospinota</taxon>
        <taxon>Nitrospinia</taxon>
        <taxon>Nitrospinales</taxon>
        <taxon>Nitrospinaceae</taxon>
        <taxon>Nitrospina</taxon>
    </lineage>
</organism>
<keyword evidence="12" id="KW-1185">Reference proteome</keyword>
<dbReference type="PANTHER" id="PTHR35091:SF2">
    <property type="entry name" value="FLAGELLAR PROTEIN FLIL"/>
    <property type="match status" value="1"/>
</dbReference>
<dbReference type="RefSeq" id="WP_005011458.1">
    <property type="nucleotide sequence ID" value="NZ_HG422173.1"/>
</dbReference>
<keyword evidence="9 10" id="KW-0472">Membrane</keyword>
<dbReference type="EMBL" id="CAQJ01000101">
    <property type="protein sequence ID" value="CCQ92020.1"/>
    <property type="molecule type" value="Genomic_DNA"/>
</dbReference>